<dbReference type="GO" id="GO:0008418">
    <property type="term" value="F:protein-N-terminal asparagine amidohydrolase activity"/>
    <property type="evidence" value="ECO:0007669"/>
    <property type="project" value="InterPro"/>
</dbReference>
<dbReference type="AlphaFoldDB" id="A0AAE0N5U2"/>
<dbReference type="GO" id="GO:0070773">
    <property type="term" value="F:protein-N-terminal glutamine amidohydrolase activity"/>
    <property type="evidence" value="ECO:0007669"/>
    <property type="project" value="InterPro"/>
</dbReference>
<name>A0AAE0N5U2_9PEZI</name>
<evidence type="ECO:0000313" key="4">
    <source>
        <dbReference type="EMBL" id="KAK3371801.1"/>
    </source>
</evidence>
<dbReference type="InterPro" id="IPR039703">
    <property type="entry name" value="Nta1"/>
</dbReference>
<proteinExistence type="predicted"/>
<reference evidence="4" key="1">
    <citation type="journal article" date="2023" name="Mol. Phylogenet. Evol.">
        <title>Genome-scale phylogeny and comparative genomics of the fungal order Sordariales.</title>
        <authorList>
            <person name="Hensen N."/>
            <person name="Bonometti L."/>
            <person name="Westerberg I."/>
            <person name="Brannstrom I.O."/>
            <person name="Guillou S."/>
            <person name="Cros-Aarteil S."/>
            <person name="Calhoun S."/>
            <person name="Haridas S."/>
            <person name="Kuo A."/>
            <person name="Mondo S."/>
            <person name="Pangilinan J."/>
            <person name="Riley R."/>
            <person name="LaButti K."/>
            <person name="Andreopoulos B."/>
            <person name="Lipzen A."/>
            <person name="Chen C."/>
            <person name="Yan M."/>
            <person name="Daum C."/>
            <person name="Ng V."/>
            <person name="Clum A."/>
            <person name="Steindorff A."/>
            <person name="Ohm R.A."/>
            <person name="Martin F."/>
            <person name="Silar P."/>
            <person name="Natvig D.O."/>
            <person name="Lalanne C."/>
            <person name="Gautier V."/>
            <person name="Ament-Velasquez S.L."/>
            <person name="Kruys A."/>
            <person name="Hutchinson M.I."/>
            <person name="Powell A.J."/>
            <person name="Barry K."/>
            <person name="Miller A.N."/>
            <person name="Grigoriev I.V."/>
            <person name="Debuchy R."/>
            <person name="Gladieux P."/>
            <person name="Hiltunen Thoren M."/>
            <person name="Johannesson H."/>
        </authorList>
    </citation>
    <scope>NUCLEOTIDE SEQUENCE</scope>
    <source>
        <strain evidence="4">CBS 958.72</strain>
    </source>
</reference>
<gene>
    <name evidence="4" type="ORF">B0T24DRAFT_706869</name>
</gene>
<reference evidence="4" key="2">
    <citation type="submission" date="2023-06" db="EMBL/GenBank/DDBJ databases">
        <authorList>
            <consortium name="Lawrence Berkeley National Laboratory"/>
            <person name="Haridas S."/>
            <person name="Hensen N."/>
            <person name="Bonometti L."/>
            <person name="Westerberg I."/>
            <person name="Brannstrom I.O."/>
            <person name="Guillou S."/>
            <person name="Cros-Aarteil S."/>
            <person name="Calhoun S."/>
            <person name="Kuo A."/>
            <person name="Mondo S."/>
            <person name="Pangilinan J."/>
            <person name="Riley R."/>
            <person name="Labutti K."/>
            <person name="Andreopoulos B."/>
            <person name="Lipzen A."/>
            <person name="Chen C."/>
            <person name="Yanf M."/>
            <person name="Daum C."/>
            <person name="Ng V."/>
            <person name="Clum A."/>
            <person name="Steindorff A."/>
            <person name="Ohm R."/>
            <person name="Martin F."/>
            <person name="Silar P."/>
            <person name="Natvig D."/>
            <person name="Lalanne C."/>
            <person name="Gautier V."/>
            <person name="Ament-Velasquez S.L."/>
            <person name="Kruys A."/>
            <person name="Hutchinson M.I."/>
            <person name="Powell A.J."/>
            <person name="Barry K."/>
            <person name="Miller A.N."/>
            <person name="Grigoriev I.V."/>
            <person name="Debuchy R."/>
            <person name="Gladieux P."/>
            <person name="Thoren M.H."/>
            <person name="Johannesson H."/>
        </authorList>
    </citation>
    <scope>NUCLEOTIDE SEQUENCE</scope>
    <source>
        <strain evidence="4">CBS 958.72</strain>
    </source>
</reference>
<dbReference type="PANTHER" id="PTHR11750">
    <property type="entry name" value="PROTEIN N-TERMINAL AMIDASE"/>
    <property type="match status" value="1"/>
</dbReference>
<organism evidence="4 5">
    <name type="scientific">Lasiosphaeria ovina</name>
    <dbReference type="NCBI Taxonomy" id="92902"/>
    <lineage>
        <taxon>Eukaryota</taxon>
        <taxon>Fungi</taxon>
        <taxon>Dikarya</taxon>
        <taxon>Ascomycota</taxon>
        <taxon>Pezizomycotina</taxon>
        <taxon>Sordariomycetes</taxon>
        <taxon>Sordariomycetidae</taxon>
        <taxon>Sordariales</taxon>
        <taxon>Lasiosphaeriaceae</taxon>
        <taxon>Lasiosphaeria</taxon>
    </lineage>
</organism>
<dbReference type="SUPFAM" id="SSF56317">
    <property type="entry name" value="Carbon-nitrogen hydrolase"/>
    <property type="match status" value="1"/>
</dbReference>
<keyword evidence="2" id="KW-0732">Signal</keyword>
<dbReference type="InterPro" id="IPR036526">
    <property type="entry name" value="C-N_Hydrolase_sf"/>
</dbReference>
<comment type="caution">
    <text evidence="4">The sequence shown here is derived from an EMBL/GenBank/DDBJ whole genome shotgun (WGS) entry which is preliminary data.</text>
</comment>
<dbReference type="PANTHER" id="PTHR11750:SF26">
    <property type="entry name" value="PROTEIN N-TERMINAL AMIDASE"/>
    <property type="match status" value="1"/>
</dbReference>
<keyword evidence="5" id="KW-1185">Reference proteome</keyword>
<evidence type="ECO:0000313" key="5">
    <source>
        <dbReference type="Proteomes" id="UP001287356"/>
    </source>
</evidence>
<evidence type="ECO:0000256" key="1">
    <source>
        <dbReference type="SAM" id="MobiDB-lite"/>
    </source>
</evidence>
<feature type="domain" description="CN hydrolase" evidence="3">
    <location>
        <begin position="62"/>
        <end position="167"/>
    </location>
</feature>
<dbReference type="Proteomes" id="UP001287356">
    <property type="component" value="Unassembled WGS sequence"/>
</dbReference>
<dbReference type="InterPro" id="IPR003010">
    <property type="entry name" value="C-N_Hydrolase"/>
</dbReference>
<accession>A0AAE0N5U2</accession>
<evidence type="ECO:0000256" key="2">
    <source>
        <dbReference type="SAM" id="SignalP"/>
    </source>
</evidence>
<feature type="chain" id="PRO_5041988807" description="CN hydrolase domain-containing protein" evidence="2">
    <location>
        <begin position="23"/>
        <end position="239"/>
    </location>
</feature>
<dbReference type="Gene3D" id="3.60.110.10">
    <property type="entry name" value="Carbon-nitrogen hydrolase"/>
    <property type="match status" value="1"/>
</dbReference>
<sequence>MPSWSRYLLSSCIWISLGSVDGDSDNGGLVSAPPSYVGGCPSGASSSFTPELPAGTFAPQVGNVDNNLNRADAILSRFSPESLNLLILPELAFSGYNFKSLQQITPFLEYPGSGISSLWARTTALKYDCAVVVGYPEKVDVTPSWSASPECYNSAFIVNGNGETIGNAALGISMDLKQARIRAYSSPPFFTPTLPPVPPSATPTLSNSPPVSALALSSSGEDHQHPAAVLADLVMLVVV</sequence>
<dbReference type="EMBL" id="JAULSN010000005">
    <property type="protein sequence ID" value="KAK3371801.1"/>
    <property type="molecule type" value="Genomic_DNA"/>
</dbReference>
<feature type="region of interest" description="Disordered" evidence="1">
    <location>
        <begin position="195"/>
        <end position="218"/>
    </location>
</feature>
<feature type="signal peptide" evidence="2">
    <location>
        <begin position="1"/>
        <end position="22"/>
    </location>
</feature>
<evidence type="ECO:0000259" key="3">
    <source>
        <dbReference type="Pfam" id="PF00795"/>
    </source>
</evidence>
<protein>
    <recommendedName>
        <fullName evidence="3">CN hydrolase domain-containing protein</fullName>
    </recommendedName>
</protein>
<dbReference type="GO" id="GO:0030163">
    <property type="term" value="P:protein catabolic process"/>
    <property type="evidence" value="ECO:0007669"/>
    <property type="project" value="TreeGrafter"/>
</dbReference>
<dbReference type="Pfam" id="PF00795">
    <property type="entry name" value="CN_hydrolase"/>
    <property type="match status" value="1"/>
</dbReference>
<feature type="compositionally biased region" description="Low complexity" evidence="1">
    <location>
        <begin position="202"/>
        <end position="218"/>
    </location>
</feature>